<protein>
    <recommendedName>
        <fullName evidence="2">RING-type domain-containing protein</fullName>
    </recommendedName>
</protein>
<dbReference type="SUPFAM" id="SSF57850">
    <property type="entry name" value="RING/U-box"/>
    <property type="match status" value="1"/>
</dbReference>
<gene>
    <name evidence="3" type="ORF">PGLA1383_LOCUS49785</name>
    <name evidence="4" type="ORF">PGLA2088_LOCUS2776</name>
</gene>
<keyword evidence="1" id="KW-0863">Zinc-finger</keyword>
<dbReference type="InterPro" id="IPR019345">
    <property type="entry name" value="ARMET_C"/>
</dbReference>
<dbReference type="InterPro" id="IPR036361">
    <property type="entry name" value="SAP_dom_sf"/>
</dbReference>
<dbReference type="PROSITE" id="PS50089">
    <property type="entry name" value="ZF_RING_2"/>
    <property type="match status" value="1"/>
</dbReference>
<proteinExistence type="predicted"/>
<organism evidence="4 5">
    <name type="scientific">Polarella glacialis</name>
    <name type="common">Dinoflagellate</name>
    <dbReference type="NCBI Taxonomy" id="89957"/>
    <lineage>
        <taxon>Eukaryota</taxon>
        <taxon>Sar</taxon>
        <taxon>Alveolata</taxon>
        <taxon>Dinophyceae</taxon>
        <taxon>Suessiales</taxon>
        <taxon>Suessiaceae</taxon>
        <taxon>Polarella</taxon>
    </lineage>
</organism>
<comment type="caution">
    <text evidence="4">The sequence shown here is derived from an EMBL/GenBank/DDBJ whole genome shotgun (WGS) entry which is preliminary data.</text>
</comment>
<feature type="domain" description="RING-type" evidence="2">
    <location>
        <begin position="15"/>
        <end position="61"/>
    </location>
</feature>
<dbReference type="Gene3D" id="1.10.720.30">
    <property type="entry name" value="SAP domain"/>
    <property type="match status" value="1"/>
</dbReference>
<dbReference type="InterPro" id="IPR013083">
    <property type="entry name" value="Znf_RING/FYVE/PHD"/>
</dbReference>
<keyword evidence="1" id="KW-0479">Metal-binding</keyword>
<dbReference type="EMBL" id="CAJNNW010002304">
    <property type="protein sequence ID" value="CAE8644122.1"/>
    <property type="molecule type" value="Genomic_DNA"/>
</dbReference>
<dbReference type="Proteomes" id="UP000654075">
    <property type="component" value="Unassembled WGS sequence"/>
</dbReference>
<evidence type="ECO:0000313" key="5">
    <source>
        <dbReference type="Proteomes" id="UP000626109"/>
    </source>
</evidence>
<evidence type="ECO:0000313" key="3">
    <source>
        <dbReference type="EMBL" id="CAE8634112.1"/>
    </source>
</evidence>
<keyword evidence="1" id="KW-0862">Zinc</keyword>
<sequence length="295" mass="32338">DLSHRMSSEPSELECAICFESITASTILPCSCKVPYCETCWDKALARSFLDCGRSRCPTCRSAVRVDFDAETLSLVFSKESDDGVTGEAPANMEEALRIQAAHNEAINRLVAQAIPAQIRLLSNFGTQHESLRTFAENPQEQLSKLSASTLKQHITALGGSAEGCLEKSDLVQRVQEAAGSQQVLAGYWAACSGESPACVCRSSLKRVTGLDRARHFCQRRVPDHPPGSRVFEEMLARITRNGRTSVICDLCEEVVMLGSGVWTCENSDSTILHATQYDVCEKCFVRHALGKEED</sequence>
<feature type="non-terminal residue" evidence="4">
    <location>
        <position position="1"/>
    </location>
</feature>
<dbReference type="GO" id="GO:0008270">
    <property type="term" value="F:zinc ion binding"/>
    <property type="evidence" value="ECO:0007669"/>
    <property type="project" value="UniProtKB-KW"/>
</dbReference>
<dbReference type="InterPro" id="IPR001841">
    <property type="entry name" value="Znf_RING"/>
</dbReference>
<dbReference type="Gene3D" id="3.30.40.10">
    <property type="entry name" value="Zinc/RING finger domain, C3HC4 (zinc finger)"/>
    <property type="match status" value="1"/>
</dbReference>
<accession>A0A813I299</accession>
<evidence type="ECO:0000313" key="6">
    <source>
        <dbReference type="Proteomes" id="UP000654075"/>
    </source>
</evidence>
<dbReference type="Pfam" id="PF10208">
    <property type="entry name" value="ARMET_C"/>
    <property type="match status" value="1"/>
</dbReference>
<keyword evidence="6" id="KW-1185">Reference proteome</keyword>
<reference evidence="4" key="1">
    <citation type="submission" date="2021-02" db="EMBL/GenBank/DDBJ databases">
        <authorList>
            <person name="Dougan E. K."/>
            <person name="Rhodes N."/>
            <person name="Thang M."/>
            <person name="Chan C."/>
        </authorList>
    </citation>
    <scope>NUCLEOTIDE SEQUENCE</scope>
</reference>
<evidence type="ECO:0000259" key="2">
    <source>
        <dbReference type="PROSITE" id="PS50089"/>
    </source>
</evidence>
<evidence type="ECO:0000313" key="4">
    <source>
        <dbReference type="EMBL" id="CAE8644122.1"/>
    </source>
</evidence>
<evidence type="ECO:0000256" key="1">
    <source>
        <dbReference type="PROSITE-ProRule" id="PRU00175"/>
    </source>
</evidence>
<name>A0A813I299_POLGL</name>
<dbReference type="AlphaFoldDB" id="A0A813I299"/>
<dbReference type="EMBL" id="CAJNNV010030908">
    <property type="protein sequence ID" value="CAE8634112.1"/>
    <property type="molecule type" value="Genomic_DNA"/>
</dbReference>
<dbReference type="Proteomes" id="UP000626109">
    <property type="component" value="Unassembled WGS sequence"/>
</dbReference>
<dbReference type="OMA" id="MECAICF"/>